<reference evidence="2" key="1">
    <citation type="submission" date="2019-02" db="EMBL/GenBank/DDBJ databases">
        <authorList>
            <person name="Gruber-Vodicka R. H."/>
            <person name="Seah K. B. B."/>
        </authorList>
    </citation>
    <scope>NUCLEOTIDE SEQUENCE</scope>
    <source>
        <strain evidence="1">BECK_BZ163</strain>
        <strain evidence="3">BECK_BZ164</strain>
        <strain evidence="2">BECK_BZ165</strain>
    </source>
</reference>
<dbReference type="EMBL" id="CAADFA010000162">
    <property type="protein sequence ID" value="VFJ55685.1"/>
    <property type="molecule type" value="Genomic_DNA"/>
</dbReference>
<name>A0A450SPD6_9GAMM</name>
<sequence length="168" mass="19439">MAQETCGEFADEFPIHHEKIASDPQITEAVRKSFCDAFEIDCLGAQDRWGCARGLMRERKLQGKSIGTVPEERFGYVCAISELKRSLQSGIQSKRLMTDAQFERFFMRLGILPAERRAEMVRRSLSTLPMPDAPIMWLFRNEDNRLYRKRSGRPYESVRCGLTPPDFR</sequence>
<dbReference type="AlphaFoldDB" id="A0A450SPD6"/>
<protein>
    <submittedName>
        <fullName evidence="2">Uncharacterized protein</fullName>
    </submittedName>
</protein>
<accession>A0A450SPD6</accession>
<evidence type="ECO:0000313" key="1">
    <source>
        <dbReference type="EMBL" id="VFJ54832.1"/>
    </source>
</evidence>
<evidence type="ECO:0000313" key="3">
    <source>
        <dbReference type="EMBL" id="VFK10780.1"/>
    </source>
</evidence>
<evidence type="ECO:0000313" key="2">
    <source>
        <dbReference type="EMBL" id="VFJ55685.1"/>
    </source>
</evidence>
<organism evidence="2">
    <name type="scientific">Candidatus Kentrum sp. FM</name>
    <dbReference type="NCBI Taxonomy" id="2126340"/>
    <lineage>
        <taxon>Bacteria</taxon>
        <taxon>Pseudomonadati</taxon>
        <taxon>Pseudomonadota</taxon>
        <taxon>Gammaproteobacteria</taxon>
        <taxon>Candidatus Kentrum</taxon>
    </lineage>
</organism>
<dbReference type="EMBL" id="CAADFL010000154">
    <property type="protein sequence ID" value="VFK10780.1"/>
    <property type="molecule type" value="Genomic_DNA"/>
</dbReference>
<proteinExistence type="predicted"/>
<gene>
    <name evidence="1" type="ORF">BECKFM1743A_GA0114220_1013710</name>
    <name evidence="3" type="ORF">BECKFM1743B_GA0114221_101549</name>
    <name evidence="2" type="ORF">BECKFM1743C_GA0114222_101629</name>
</gene>
<dbReference type="EMBL" id="CAADEZ010000137">
    <property type="protein sequence ID" value="VFJ54832.1"/>
    <property type="molecule type" value="Genomic_DNA"/>
</dbReference>